<evidence type="ECO:0000259" key="6">
    <source>
        <dbReference type="Pfam" id="PF04127"/>
    </source>
</evidence>
<dbReference type="HAMAP" id="MF_02225">
    <property type="entry name" value="CoaBC"/>
    <property type="match status" value="1"/>
</dbReference>
<comment type="pathway">
    <text evidence="3 4">Cofactor biosynthesis; coenzyme A biosynthesis; CoA from (R)-pantothenate: step 2/5.</text>
</comment>
<dbReference type="NCBIfam" id="TIGR00521">
    <property type="entry name" value="coaBC_dfp"/>
    <property type="match status" value="1"/>
</dbReference>
<feature type="binding site" evidence="3">
    <location>
        <position position="354"/>
    </location>
    <ligand>
        <name>CTP</name>
        <dbReference type="ChEBI" id="CHEBI:37563"/>
    </ligand>
</feature>
<comment type="similarity">
    <text evidence="3 4">In the C-terminal section; belongs to the PPC synthetase family.</text>
</comment>
<evidence type="ECO:0000313" key="7">
    <source>
        <dbReference type="EMBL" id="RXJ53800.1"/>
    </source>
</evidence>
<evidence type="ECO:0000256" key="1">
    <source>
        <dbReference type="ARBA" id="ARBA00022793"/>
    </source>
</evidence>
<sequence>MHAELLNNKKILVAVTGSIAVYKTLELIRLYVKAGAQVRVIMTQSAQRFISALTFETISQHTVLTEESECWDKDSIYNHIAIGKWADIFVIAPASVNTINKLRHGIADNLLTQTAIAYPQRKLLCPAANTNMLHNAITQESLEILQKSNYVMVEPVSKELACRDIGNGAMSDVEDIFYATARELLQEQYWSNREVVLSGGGTIEKLDDVRYISNFSSGKMASSLALAFYLKGANVRLVSTRGHENLPKTMHVVPVQSSEEMYEHLQENVHKAKKNSPKTPYLFMVAAVSDYVPENVQEGKLKKEFLGTLWKIELKQNMDILHSLDKKDVISVGFKAEMDELVASSNAKNMLSKKELDVVCLNVLNDSKSFGSTQNSIELYCKNKEEAVSFSGEKLQLSLALATHLQKEFSEQ</sequence>
<keyword evidence="8" id="KW-1185">Reference proteome</keyword>
<dbReference type="GO" id="GO:0046872">
    <property type="term" value="F:metal ion binding"/>
    <property type="evidence" value="ECO:0007669"/>
    <property type="project" value="UniProtKB-KW"/>
</dbReference>
<dbReference type="InterPro" id="IPR003382">
    <property type="entry name" value="Flavoprotein"/>
</dbReference>
<dbReference type="GO" id="GO:0004632">
    <property type="term" value="F:phosphopantothenate--cysteine ligase activity"/>
    <property type="evidence" value="ECO:0007669"/>
    <property type="project" value="UniProtKB-UniRule"/>
</dbReference>
<keyword evidence="2 3" id="KW-0456">Lyase</keyword>
<dbReference type="Gene3D" id="3.40.50.10300">
    <property type="entry name" value="CoaB-like"/>
    <property type="match status" value="1"/>
</dbReference>
<dbReference type="InterPro" id="IPR036551">
    <property type="entry name" value="Flavin_trans-like"/>
</dbReference>
<name>A0A4V1LNL3_9BACT</name>
<dbReference type="InterPro" id="IPR005252">
    <property type="entry name" value="CoaBC"/>
</dbReference>
<dbReference type="RefSeq" id="WP_128997227.1">
    <property type="nucleotide sequence ID" value="NZ_PDKN01000012.1"/>
</dbReference>
<evidence type="ECO:0000256" key="2">
    <source>
        <dbReference type="ARBA" id="ARBA00023239"/>
    </source>
</evidence>
<evidence type="ECO:0000256" key="3">
    <source>
        <dbReference type="HAMAP-Rule" id="MF_02225"/>
    </source>
</evidence>
<comment type="caution">
    <text evidence="3">Lacks conserved residue(s) required for the propagation of feature annotation.</text>
</comment>
<dbReference type="PANTHER" id="PTHR14359:SF6">
    <property type="entry name" value="PHOSPHOPANTOTHENOYLCYSTEINE DECARBOXYLASE"/>
    <property type="match status" value="1"/>
</dbReference>
<dbReference type="Gene3D" id="3.40.50.1950">
    <property type="entry name" value="Flavin prenyltransferase-like"/>
    <property type="match status" value="1"/>
</dbReference>
<dbReference type="OrthoDB" id="9802554at2"/>
<evidence type="ECO:0000256" key="4">
    <source>
        <dbReference type="RuleBase" id="RU364078"/>
    </source>
</evidence>
<feature type="region of interest" description="Phosphopantothenate--cysteine ligase" evidence="3">
    <location>
        <begin position="195"/>
        <end position="412"/>
    </location>
</feature>
<dbReference type="GO" id="GO:0010181">
    <property type="term" value="F:FMN binding"/>
    <property type="evidence" value="ECO:0007669"/>
    <property type="project" value="UniProtKB-UniRule"/>
</dbReference>
<evidence type="ECO:0000259" key="5">
    <source>
        <dbReference type="Pfam" id="PF02441"/>
    </source>
</evidence>
<dbReference type="AlphaFoldDB" id="A0A4V1LNL3"/>
<dbReference type="PANTHER" id="PTHR14359">
    <property type="entry name" value="HOMO-OLIGOMERIC FLAVIN CONTAINING CYS DECARBOXYLASE FAMILY"/>
    <property type="match status" value="1"/>
</dbReference>
<comment type="function">
    <text evidence="4">Catalyzes two steps in the biosynthesis of coenzyme A. In the first step cysteine is conjugated to 4'-phosphopantothenate to form 4-phosphopantothenoylcysteine, in the latter compound is decarboxylated to form 4'-phosphopantotheine.</text>
</comment>
<dbReference type="Proteomes" id="UP000290657">
    <property type="component" value="Unassembled WGS sequence"/>
</dbReference>
<feature type="binding site" evidence="3">
    <location>
        <position position="290"/>
    </location>
    <ligand>
        <name>CTP</name>
        <dbReference type="ChEBI" id="CHEBI:37563"/>
    </ligand>
</feature>
<accession>A0A4V1LNL3</accession>
<dbReference type="InterPro" id="IPR035929">
    <property type="entry name" value="CoaB-like_sf"/>
</dbReference>
<comment type="pathway">
    <text evidence="3 4">Cofactor biosynthesis; coenzyme A biosynthesis; CoA from (R)-pantothenate: step 3/5.</text>
</comment>
<dbReference type="EC" id="4.1.1.36" evidence="3"/>
<feature type="binding site" evidence="3">
    <location>
        <position position="300"/>
    </location>
    <ligand>
        <name>CTP</name>
        <dbReference type="ChEBI" id="CHEBI:37563"/>
    </ligand>
</feature>
<comment type="caution">
    <text evidence="7">The sequence shown here is derived from an EMBL/GenBank/DDBJ whole genome shotgun (WGS) entry which is preliminary data.</text>
</comment>
<dbReference type="Pfam" id="PF04127">
    <property type="entry name" value="DFP"/>
    <property type="match status" value="1"/>
</dbReference>
<organism evidence="7 8">
    <name type="scientific">Candidatus Marinarcus aquaticus</name>
    <dbReference type="NCBI Taxonomy" id="2044504"/>
    <lineage>
        <taxon>Bacteria</taxon>
        <taxon>Pseudomonadati</taxon>
        <taxon>Campylobacterota</taxon>
        <taxon>Epsilonproteobacteria</taxon>
        <taxon>Campylobacterales</taxon>
        <taxon>Arcobacteraceae</taxon>
        <taxon>Candidatus Marinarcus</taxon>
    </lineage>
</organism>
<keyword evidence="3 4" id="KW-0285">Flavoprotein</keyword>
<feature type="domain" description="Flavoprotein" evidence="5">
    <location>
        <begin position="9"/>
        <end position="176"/>
    </location>
</feature>
<comment type="function">
    <text evidence="3">Catalyzes two sequential steps in the biosynthesis of coenzyme A. In the first step cysteine is conjugated to 4'-phosphopantothenate to form 4-phosphopantothenoylcysteine. In the second step the latter compound is decarboxylated to form 4'-phosphopantotheine.</text>
</comment>
<protein>
    <recommendedName>
        <fullName evidence="3">Coenzyme A biosynthesis bifunctional protein CoaBC</fullName>
    </recommendedName>
    <alternativeName>
        <fullName evidence="3">DNA/pantothenate metabolism flavoprotein</fullName>
    </alternativeName>
    <alternativeName>
        <fullName evidence="3">Phosphopantothenoylcysteine synthetase/decarboxylase</fullName>
        <shortName evidence="3">PPCS-PPCDC</shortName>
    </alternativeName>
    <domain>
        <recommendedName>
            <fullName evidence="3">Phosphopantothenoylcysteine decarboxylase</fullName>
            <shortName evidence="3">PPC decarboxylase</shortName>
            <shortName evidence="3">PPC-DC</shortName>
            <ecNumber evidence="3">4.1.1.36</ecNumber>
        </recommendedName>
        <alternativeName>
            <fullName evidence="3">CoaC</fullName>
        </alternativeName>
    </domain>
    <domain>
        <recommendedName>
            <fullName evidence="3">Phosphopantothenate--cysteine ligase</fullName>
            <ecNumber evidence="3">6.3.2.5</ecNumber>
        </recommendedName>
        <alternativeName>
            <fullName evidence="3">CoaB</fullName>
        </alternativeName>
        <alternativeName>
            <fullName evidence="3">Phosphopantothenoylcysteine synthetase</fullName>
            <shortName evidence="3">PPC synthetase</shortName>
            <shortName evidence="3">PPC-S</shortName>
        </alternativeName>
    </domain>
</protein>
<feature type="domain" description="DNA/pantothenate metabolism flavoprotein C-terminal" evidence="6">
    <location>
        <begin position="191"/>
        <end position="406"/>
    </location>
</feature>
<keyword evidence="3 4" id="KW-0436">Ligase</keyword>
<reference evidence="7 8" key="1">
    <citation type="submission" date="2017-10" db="EMBL/GenBank/DDBJ databases">
        <title>Genomics of the genus Arcobacter.</title>
        <authorList>
            <person name="Perez-Cataluna A."/>
            <person name="Figueras M.J."/>
        </authorList>
    </citation>
    <scope>NUCLEOTIDE SEQUENCE [LARGE SCALE GENOMIC DNA]</scope>
    <source>
        <strain evidence="7 8">CECT 8987</strain>
    </source>
</reference>
<keyword evidence="3 4" id="KW-0288">FMN</keyword>
<dbReference type="SUPFAM" id="SSF52507">
    <property type="entry name" value="Homo-oligomeric flavin-containing Cys decarboxylases, HFCD"/>
    <property type="match status" value="1"/>
</dbReference>
<feature type="active site" description="Proton donor" evidence="3">
    <location>
        <position position="162"/>
    </location>
</feature>
<dbReference type="GO" id="GO:0004633">
    <property type="term" value="F:phosphopantothenoylcysteine decarboxylase activity"/>
    <property type="evidence" value="ECO:0007669"/>
    <property type="project" value="UniProtKB-UniRule"/>
</dbReference>
<feature type="region of interest" description="Phosphopantothenoylcysteine decarboxylase" evidence="3">
    <location>
        <begin position="1"/>
        <end position="194"/>
    </location>
</feature>
<proteinExistence type="inferred from homology"/>
<comment type="cofactor">
    <cofactor evidence="3">
        <name>Mg(2+)</name>
        <dbReference type="ChEBI" id="CHEBI:18420"/>
    </cofactor>
</comment>
<comment type="catalytic activity">
    <reaction evidence="3 4">
        <text>N-[(R)-4-phosphopantothenoyl]-L-cysteine + H(+) = (R)-4'-phosphopantetheine + CO2</text>
        <dbReference type="Rhea" id="RHEA:16793"/>
        <dbReference type="ChEBI" id="CHEBI:15378"/>
        <dbReference type="ChEBI" id="CHEBI:16526"/>
        <dbReference type="ChEBI" id="CHEBI:59458"/>
        <dbReference type="ChEBI" id="CHEBI:61723"/>
        <dbReference type="EC" id="4.1.1.36"/>
    </reaction>
</comment>
<gene>
    <name evidence="3 7" type="primary">coaBC</name>
    <name evidence="7" type="ORF">CRV04_12670</name>
</gene>
<dbReference type="Pfam" id="PF02441">
    <property type="entry name" value="Flavoprotein"/>
    <property type="match status" value="1"/>
</dbReference>
<comment type="cofactor">
    <cofactor evidence="3">
        <name>FMN</name>
        <dbReference type="ChEBI" id="CHEBI:58210"/>
    </cofactor>
    <text evidence="3">Binds 1 FMN per subunit.</text>
</comment>
<comment type="similarity">
    <text evidence="3 4">In the N-terminal section; belongs to the HFCD (homo-oligomeric flavin containing Cys decarboxylase) superfamily.</text>
</comment>
<keyword evidence="3" id="KW-0479">Metal-binding</keyword>
<feature type="binding site" evidence="3">
    <location>
        <position position="334"/>
    </location>
    <ligand>
        <name>CTP</name>
        <dbReference type="ChEBI" id="CHEBI:37563"/>
    </ligand>
</feature>
<comment type="catalytic activity">
    <reaction evidence="3 4">
        <text>(R)-4'-phosphopantothenate + L-cysteine + CTP = N-[(R)-4-phosphopantothenoyl]-L-cysteine + CMP + diphosphate + H(+)</text>
        <dbReference type="Rhea" id="RHEA:19397"/>
        <dbReference type="ChEBI" id="CHEBI:10986"/>
        <dbReference type="ChEBI" id="CHEBI:15378"/>
        <dbReference type="ChEBI" id="CHEBI:33019"/>
        <dbReference type="ChEBI" id="CHEBI:35235"/>
        <dbReference type="ChEBI" id="CHEBI:37563"/>
        <dbReference type="ChEBI" id="CHEBI:59458"/>
        <dbReference type="ChEBI" id="CHEBI:60377"/>
        <dbReference type="EC" id="6.3.2.5"/>
    </reaction>
</comment>
<keyword evidence="3" id="KW-0511">Multifunctional enzyme</keyword>
<dbReference type="SUPFAM" id="SSF102645">
    <property type="entry name" value="CoaB-like"/>
    <property type="match status" value="1"/>
</dbReference>
<dbReference type="InterPro" id="IPR007085">
    <property type="entry name" value="DNA/pantothenate-metab_flavo_C"/>
</dbReference>
<dbReference type="UniPathway" id="UPA00241">
    <property type="reaction ID" value="UER00353"/>
</dbReference>
<dbReference type="GO" id="GO:0015937">
    <property type="term" value="P:coenzyme A biosynthetic process"/>
    <property type="evidence" value="ECO:0007669"/>
    <property type="project" value="UniProtKB-UniRule"/>
</dbReference>
<keyword evidence="3" id="KW-0460">Magnesium</keyword>
<evidence type="ECO:0000313" key="8">
    <source>
        <dbReference type="Proteomes" id="UP000290657"/>
    </source>
</evidence>
<keyword evidence="1 3" id="KW-0210">Decarboxylase</keyword>
<dbReference type="GO" id="GO:0015941">
    <property type="term" value="P:pantothenate catabolic process"/>
    <property type="evidence" value="ECO:0007669"/>
    <property type="project" value="InterPro"/>
</dbReference>
<dbReference type="GO" id="GO:0071513">
    <property type="term" value="C:phosphopantothenoylcysteine decarboxylase complex"/>
    <property type="evidence" value="ECO:0007669"/>
    <property type="project" value="TreeGrafter"/>
</dbReference>
<dbReference type="EMBL" id="PDKN01000012">
    <property type="protein sequence ID" value="RXJ53800.1"/>
    <property type="molecule type" value="Genomic_DNA"/>
</dbReference>
<dbReference type="EC" id="6.3.2.5" evidence="3"/>